<gene>
    <name evidence="3" type="ORF">PENANT_c015G05179</name>
</gene>
<organism evidence="3 4">
    <name type="scientific">Penicillium antarcticum</name>
    <dbReference type="NCBI Taxonomy" id="416450"/>
    <lineage>
        <taxon>Eukaryota</taxon>
        <taxon>Fungi</taxon>
        <taxon>Dikarya</taxon>
        <taxon>Ascomycota</taxon>
        <taxon>Pezizomycotina</taxon>
        <taxon>Eurotiomycetes</taxon>
        <taxon>Eurotiomycetidae</taxon>
        <taxon>Eurotiales</taxon>
        <taxon>Aspergillaceae</taxon>
        <taxon>Penicillium</taxon>
    </lineage>
</organism>
<evidence type="ECO:0000313" key="4">
    <source>
        <dbReference type="Proteomes" id="UP000191672"/>
    </source>
</evidence>
<sequence>MSAMAFTYRDGIAVAQIVAFSPLFLFAVYFKYTDRIGWFCSGIFCLLRLIGASCKLAAMKSDSRGLSAAIFVCESLGMILIIFLLLGILERANKILPILRKRLFLLPSIITWIDIGISIGGWVAVMHVEHPLLPTPYSQASTALLAVIYLYMVGVFMAIGLHRSNLPKQERWGITAVAVCIPMLAVRLAYTLIFVITADMDFNAIRGNPTAYLIMTMLPEVAIIAICTYIIQAKIPVSHDLNGNRQKLGSEDGGEYWFGGTGSPRGIV</sequence>
<keyword evidence="1" id="KW-0812">Transmembrane</keyword>
<feature type="transmembrane region" description="Helical" evidence="1">
    <location>
        <begin position="210"/>
        <end position="231"/>
    </location>
</feature>
<feature type="transmembrane region" description="Helical" evidence="1">
    <location>
        <begin position="140"/>
        <end position="161"/>
    </location>
</feature>
<keyword evidence="1" id="KW-1133">Transmembrane helix</keyword>
<feature type="transmembrane region" description="Helical" evidence="1">
    <location>
        <begin position="12"/>
        <end position="30"/>
    </location>
</feature>
<accession>A0A1V6Q386</accession>
<comment type="caution">
    <text evidence="3">The sequence shown here is derived from an EMBL/GenBank/DDBJ whole genome shotgun (WGS) entry which is preliminary data.</text>
</comment>
<feature type="transmembrane region" description="Helical" evidence="1">
    <location>
        <begin position="173"/>
        <end position="198"/>
    </location>
</feature>
<dbReference type="InterPro" id="IPR056119">
    <property type="entry name" value="DUF7702"/>
</dbReference>
<dbReference type="STRING" id="416450.A0A1V6Q386"/>
<name>A0A1V6Q386_9EURO</name>
<keyword evidence="4" id="KW-1185">Reference proteome</keyword>
<feature type="domain" description="DUF7702" evidence="2">
    <location>
        <begin position="6"/>
        <end position="229"/>
    </location>
</feature>
<dbReference type="EMBL" id="MDYN01000015">
    <property type="protein sequence ID" value="OQD83719.1"/>
    <property type="molecule type" value="Genomic_DNA"/>
</dbReference>
<dbReference type="PANTHER" id="PTHR42109">
    <property type="entry name" value="UNPLACED GENOMIC SCAFFOLD UM_SCAF_CONTIG_1.265, WHOLE GENOME SHOTGUN SEQUENCE"/>
    <property type="match status" value="1"/>
</dbReference>
<feature type="transmembrane region" description="Helical" evidence="1">
    <location>
        <begin position="65"/>
        <end position="89"/>
    </location>
</feature>
<proteinExistence type="predicted"/>
<evidence type="ECO:0000256" key="1">
    <source>
        <dbReference type="SAM" id="Phobius"/>
    </source>
</evidence>
<protein>
    <recommendedName>
        <fullName evidence="2">DUF7702 domain-containing protein</fullName>
    </recommendedName>
</protein>
<dbReference type="Proteomes" id="UP000191672">
    <property type="component" value="Unassembled WGS sequence"/>
</dbReference>
<keyword evidence="1" id="KW-0472">Membrane</keyword>
<dbReference type="AlphaFoldDB" id="A0A1V6Q386"/>
<dbReference type="PANTHER" id="PTHR42109:SF2">
    <property type="entry name" value="INTEGRAL MEMBRANE PROTEIN"/>
    <property type="match status" value="1"/>
</dbReference>
<feature type="transmembrane region" description="Helical" evidence="1">
    <location>
        <begin position="37"/>
        <end position="59"/>
    </location>
</feature>
<evidence type="ECO:0000259" key="2">
    <source>
        <dbReference type="Pfam" id="PF24800"/>
    </source>
</evidence>
<evidence type="ECO:0000313" key="3">
    <source>
        <dbReference type="EMBL" id="OQD83719.1"/>
    </source>
</evidence>
<reference evidence="4" key="1">
    <citation type="journal article" date="2017" name="Nat. Microbiol.">
        <title>Global analysis of biosynthetic gene clusters reveals vast potential of secondary metabolite production in Penicillium species.</title>
        <authorList>
            <person name="Nielsen J.C."/>
            <person name="Grijseels S."/>
            <person name="Prigent S."/>
            <person name="Ji B."/>
            <person name="Dainat J."/>
            <person name="Nielsen K.F."/>
            <person name="Frisvad J.C."/>
            <person name="Workman M."/>
            <person name="Nielsen J."/>
        </authorList>
    </citation>
    <scope>NUCLEOTIDE SEQUENCE [LARGE SCALE GENOMIC DNA]</scope>
    <source>
        <strain evidence="4">IBT 31811</strain>
    </source>
</reference>
<feature type="transmembrane region" description="Helical" evidence="1">
    <location>
        <begin position="109"/>
        <end position="128"/>
    </location>
</feature>
<dbReference type="Pfam" id="PF24800">
    <property type="entry name" value="DUF7702"/>
    <property type="match status" value="1"/>
</dbReference>